<dbReference type="RefSeq" id="WP_179530755.1">
    <property type="nucleotide sequence ID" value="NZ_BAAAPP010000018.1"/>
</dbReference>
<sequence>MSTSPAAGPDDTRPDDSWLTTDPAWAGVRQEVIDVDGRPVRVLRADATGDGAAPQLLVHGLGGSAANWIDVIAPLAARGPVVAVDLPGFGHTRIVDSDRLTVPGHVSFVRHVVDALGWERATVHGNSMGGLVATHLAARHPDVVERLVLVSPALPPSCALRLLPPSVPAVQGMLTMGVPSIGGTVLAAATGRDVRPARALLGLIFTDPDAVRPTLLQAMAADALSGDPDQLADRRLALRASTASIARLWLEPGPTWRAIRAVTAPTLVLGGTADALVPARVLRHVLAARPDWRGELITDRRHALMLSEPHEFLAHVEDWLTTHRRAA</sequence>
<keyword evidence="4" id="KW-1185">Reference proteome</keyword>
<dbReference type="Pfam" id="PF00561">
    <property type="entry name" value="Abhydrolase_1"/>
    <property type="match status" value="1"/>
</dbReference>
<evidence type="ECO:0000313" key="3">
    <source>
        <dbReference type="EMBL" id="NYI09828.1"/>
    </source>
</evidence>
<dbReference type="GO" id="GO:0003824">
    <property type="term" value="F:catalytic activity"/>
    <property type="evidence" value="ECO:0007669"/>
    <property type="project" value="UniProtKB-ARBA"/>
</dbReference>
<evidence type="ECO:0000259" key="2">
    <source>
        <dbReference type="Pfam" id="PF00561"/>
    </source>
</evidence>
<accession>A0A7Y9YCR9</accession>
<evidence type="ECO:0000313" key="4">
    <source>
        <dbReference type="Proteomes" id="UP000537326"/>
    </source>
</evidence>
<name>A0A7Y9YCR9_9ACTN</name>
<dbReference type="InterPro" id="IPR000073">
    <property type="entry name" value="AB_hydrolase_1"/>
</dbReference>
<dbReference type="PANTHER" id="PTHR43798:SF33">
    <property type="entry name" value="HYDROLASE, PUTATIVE (AFU_ORTHOLOGUE AFUA_2G14860)-RELATED"/>
    <property type="match status" value="1"/>
</dbReference>
<comment type="caution">
    <text evidence="3">The sequence shown here is derived from an EMBL/GenBank/DDBJ whole genome shotgun (WGS) entry which is preliminary data.</text>
</comment>
<dbReference type="GO" id="GO:0016020">
    <property type="term" value="C:membrane"/>
    <property type="evidence" value="ECO:0007669"/>
    <property type="project" value="TreeGrafter"/>
</dbReference>
<dbReference type="PRINTS" id="PR00111">
    <property type="entry name" value="ABHYDROLASE"/>
</dbReference>
<dbReference type="PANTHER" id="PTHR43798">
    <property type="entry name" value="MONOACYLGLYCEROL LIPASE"/>
    <property type="match status" value="1"/>
</dbReference>
<dbReference type="EMBL" id="JACBZI010000001">
    <property type="protein sequence ID" value="NYI09828.1"/>
    <property type="molecule type" value="Genomic_DNA"/>
</dbReference>
<feature type="domain" description="AB hydrolase-1" evidence="2">
    <location>
        <begin position="56"/>
        <end position="308"/>
    </location>
</feature>
<evidence type="ECO:0000256" key="1">
    <source>
        <dbReference type="SAM" id="MobiDB-lite"/>
    </source>
</evidence>
<reference evidence="3 4" key="1">
    <citation type="submission" date="2020-07" db="EMBL/GenBank/DDBJ databases">
        <title>Sequencing the genomes of 1000 actinobacteria strains.</title>
        <authorList>
            <person name="Klenk H.-P."/>
        </authorList>
    </citation>
    <scope>NUCLEOTIDE SEQUENCE [LARGE SCALE GENOMIC DNA]</scope>
    <source>
        <strain evidence="3 4">DSM 18248</strain>
    </source>
</reference>
<protein>
    <submittedName>
        <fullName evidence="3">Pimeloyl-ACP methyl ester carboxylesterase</fullName>
    </submittedName>
</protein>
<dbReference type="Gene3D" id="3.40.50.1820">
    <property type="entry name" value="alpha/beta hydrolase"/>
    <property type="match status" value="1"/>
</dbReference>
<dbReference type="SUPFAM" id="SSF53474">
    <property type="entry name" value="alpha/beta-Hydrolases"/>
    <property type="match status" value="1"/>
</dbReference>
<dbReference type="InterPro" id="IPR029058">
    <property type="entry name" value="AB_hydrolase_fold"/>
</dbReference>
<dbReference type="InterPro" id="IPR050266">
    <property type="entry name" value="AB_hydrolase_sf"/>
</dbReference>
<dbReference type="AlphaFoldDB" id="A0A7Y9YCR9"/>
<organism evidence="3 4">
    <name type="scientific">Nocardioides marinus</name>
    <dbReference type="NCBI Taxonomy" id="374514"/>
    <lineage>
        <taxon>Bacteria</taxon>
        <taxon>Bacillati</taxon>
        <taxon>Actinomycetota</taxon>
        <taxon>Actinomycetes</taxon>
        <taxon>Propionibacteriales</taxon>
        <taxon>Nocardioidaceae</taxon>
        <taxon>Nocardioides</taxon>
    </lineage>
</organism>
<proteinExistence type="predicted"/>
<gene>
    <name evidence="3" type="ORF">BKA05_001343</name>
</gene>
<feature type="region of interest" description="Disordered" evidence="1">
    <location>
        <begin position="1"/>
        <end position="20"/>
    </location>
</feature>
<dbReference type="Proteomes" id="UP000537326">
    <property type="component" value="Unassembled WGS sequence"/>
</dbReference>